<evidence type="ECO:0000313" key="2">
    <source>
        <dbReference type="Proteomes" id="UP000042738"/>
    </source>
</evidence>
<reference evidence="1 2" key="1">
    <citation type="journal article" date="2014" name="Genome Announc.">
        <title>Whole-Genome Sequence of Serratia symbiotica Strain CWBI-2.3T, a Free-Living Symbiont of the Black Bean Aphid Aphis fabae.</title>
        <authorList>
            <person name="Foray V."/>
            <person name="Grigorescu A.S."/>
            <person name="Sabri A."/>
            <person name="Haubruge E."/>
            <person name="Lognay G."/>
            <person name="Francis F."/>
            <person name="Fauconnier M.L."/>
            <person name="Hance T."/>
            <person name="Thonart P."/>
        </authorList>
    </citation>
    <scope>NUCLEOTIDE SEQUENCE [LARGE SCALE GENOMIC DNA]</scope>
    <source>
        <strain evidence="1">CWBI-2.3</strain>
    </source>
</reference>
<proteinExistence type="predicted"/>
<dbReference type="EMBL" id="CP050855">
    <property type="protein sequence ID" value="QLH63834.1"/>
    <property type="molecule type" value="Genomic_DNA"/>
</dbReference>
<evidence type="ECO:0000313" key="1">
    <source>
        <dbReference type="EMBL" id="QLH63834.1"/>
    </source>
</evidence>
<gene>
    <name evidence="1" type="ORF">SYMBAF_14055</name>
</gene>
<dbReference type="GeneID" id="93737608"/>
<sequence>MLFPRTDRWRCQLQRHHIQLYQGNRLQEQQSWQPDMPLAEQLDHMLSPLHCRLPWQNSIGFELDTPHISYLLTPWSQGIVTPAELRQYTRKLLAEQHGTAVQDNMISFIGPHYGANAFAAALDPSLFNELKAAAKRHRLRFRGCSTPFSRMLGMFGNTLPSKALFACISKDEGNFAARYQGRWHSIFSLNLPTGESVRHLDIANLLVGLPPLERYVMHTQQETSILKKQLPPAGTKLLS</sequence>
<name>A0A068Z3E0_9GAMM</name>
<accession>A0A068Z3E0</accession>
<protein>
    <submittedName>
        <fullName evidence="1">Uncharacterized protein</fullName>
    </submittedName>
</protein>
<dbReference type="RefSeq" id="WP_040262599.1">
    <property type="nucleotide sequence ID" value="NZ_CP050855.1"/>
</dbReference>
<organism evidence="1 2">
    <name type="scientific">Serratia symbiotica</name>
    <dbReference type="NCBI Taxonomy" id="138074"/>
    <lineage>
        <taxon>Bacteria</taxon>
        <taxon>Pseudomonadati</taxon>
        <taxon>Pseudomonadota</taxon>
        <taxon>Gammaproteobacteria</taxon>
        <taxon>Enterobacterales</taxon>
        <taxon>Yersiniaceae</taxon>
        <taxon>Serratia</taxon>
    </lineage>
</organism>
<dbReference type="Proteomes" id="UP000042738">
    <property type="component" value="Chromosome"/>
</dbReference>
<dbReference type="AlphaFoldDB" id="A0A068Z3E0"/>
<dbReference type="STRING" id="138074.SYMBAF_10051"/>